<evidence type="ECO:0000256" key="1">
    <source>
        <dbReference type="SAM" id="MobiDB-lite"/>
    </source>
</evidence>
<gene>
    <name evidence="2" type="ORF">I7I52_06170</name>
</gene>
<feature type="compositionally biased region" description="Basic residues" evidence="1">
    <location>
        <begin position="70"/>
        <end position="83"/>
    </location>
</feature>
<protein>
    <submittedName>
        <fullName evidence="2">Uncharacterized protein</fullName>
    </submittedName>
</protein>
<proteinExistence type="predicted"/>
<accession>A0A8H7YTB8</accession>
<dbReference type="Proteomes" id="UP000670092">
    <property type="component" value="Unassembled WGS sequence"/>
</dbReference>
<organism evidence="2 3">
    <name type="scientific">Ajellomyces capsulatus</name>
    <name type="common">Darling's disease fungus</name>
    <name type="synonym">Histoplasma capsulatum</name>
    <dbReference type="NCBI Taxonomy" id="5037"/>
    <lineage>
        <taxon>Eukaryota</taxon>
        <taxon>Fungi</taxon>
        <taxon>Dikarya</taxon>
        <taxon>Ascomycota</taxon>
        <taxon>Pezizomycotina</taxon>
        <taxon>Eurotiomycetes</taxon>
        <taxon>Eurotiomycetidae</taxon>
        <taxon>Onygenales</taxon>
        <taxon>Ajellomycetaceae</taxon>
        <taxon>Histoplasma</taxon>
    </lineage>
</organism>
<dbReference type="EMBL" id="JAEVHI010000003">
    <property type="protein sequence ID" value="KAG5295782.1"/>
    <property type="molecule type" value="Genomic_DNA"/>
</dbReference>
<reference evidence="2 3" key="1">
    <citation type="submission" date="2021-01" db="EMBL/GenBank/DDBJ databases">
        <title>Chromosome-level genome assembly of a human fungal pathogen reveals clustering of transcriptionally co-regulated genes.</title>
        <authorList>
            <person name="Voorhies M."/>
            <person name="Cohen S."/>
            <person name="Shea T.P."/>
            <person name="Petrus S."/>
            <person name="Munoz J.F."/>
            <person name="Poplawski S."/>
            <person name="Goldman W.E."/>
            <person name="Michael T."/>
            <person name="Cuomo C.A."/>
            <person name="Sil A."/>
            <person name="Beyhan S."/>
        </authorList>
    </citation>
    <scope>NUCLEOTIDE SEQUENCE [LARGE SCALE GENOMIC DNA]</scope>
    <source>
        <strain evidence="2 3">G184AR</strain>
    </source>
</reference>
<dbReference type="AlphaFoldDB" id="A0A8H7YTB8"/>
<comment type="caution">
    <text evidence="2">The sequence shown here is derived from an EMBL/GenBank/DDBJ whole genome shotgun (WGS) entry which is preliminary data.</text>
</comment>
<evidence type="ECO:0000313" key="2">
    <source>
        <dbReference type="EMBL" id="KAG5295782.1"/>
    </source>
</evidence>
<sequence>MGYIWKTPYSHSFHIKRTKRDRGYLGQVRSGEIRPNEGTKIRVQLQREEKLKHKNKLSGKSYPYDETGYFKKKKREKRKRKRRAIKKVCMRCKRKGQRKWAREEVK</sequence>
<feature type="region of interest" description="Disordered" evidence="1">
    <location>
        <begin position="53"/>
        <end position="83"/>
    </location>
</feature>
<name>A0A8H7YTB8_AJECA</name>
<dbReference type="VEuPathDB" id="FungiDB:I7I52_06170"/>
<evidence type="ECO:0000313" key="3">
    <source>
        <dbReference type="Proteomes" id="UP000670092"/>
    </source>
</evidence>